<feature type="transmembrane region" description="Helical" evidence="1">
    <location>
        <begin position="2663"/>
        <end position="2681"/>
    </location>
</feature>
<feature type="transmembrane region" description="Helical" evidence="1">
    <location>
        <begin position="2757"/>
        <end position="2775"/>
    </location>
</feature>
<organism evidence="2 3">
    <name type="scientific">Paramecium primaurelia</name>
    <dbReference type="NCBI Taxonomy" id="5886"/>
    <lineage>
        <taxon>Eukaryota</taxon>
        <taxon>Sar</taxon>
        <taxon>Alveolata</taxon>
        <taxon>Ciliophora</taxon>
        <taxon>Intramacronucleata</taxon>
        <taxon>Oligohymenophorea</taxon>
        <taxon>Peniculida</taxon>
        <taxon>Parameciidae</taxon>
        <taxon>Paramecium</taxon>
    </lineage>
</organism>
<dbReference type="InterPro" id="IPR006212">
    <property type="entry name" value="Furin_repeat"/>
</dbReference>
<feature type="transmembrane region" description="Helical" evidence="1">
    <location>
        <begin position="2782"/>
        <end position="2797"/>
    </location>
</feature>
<gene>
    <name evidence="2" type="ORF">PPRIM_AZ9-3.1.T0590005</name>
</gene>
<feature type="transmembrane region" description="Helical" evidence="1">
    <location>
        <begin position="2846"/>
        <end position="2863"/>
    </location>
</feature>
<proteinExistence type="predicted"/>
<dbReference type="EMBL" id="CAJJDM010000060">
    <property type="protein sequence ID" value="CAD8077832.1"/>
    <property type="molecule type" value="Genomic_DNA"/>
</dbReference>
<dbReference type="Proteomes" id="UP000688137">
    <property type="component" value="Unassembled WGS sequence"/>
</dbReference>
<keyword evidence="1" id="KW-0812">Transmembrane</keyword>
<evidence type="ECO:0000256" key="1">
    <source>
        <dbReference type="SAM" id="Phobius"/>
    </source>
</evidence>
<feature type="transmembrane region" description="Helical" evidence="1">
    <location>
        <begin position="2883"/>
        <end position="2902"/>
    </location>
</feature>
<dbReference type="OMA" id="SCLECVI"/>
<accession>A0A8S1MGP7</accession>
<protein>
    <submittedName>
        <fullName evidence="2">Uncharacterized protein</fullName>
    </submittedName>
</protein>
<dbReference type="PANTHER" id="PTHR11319:SF35">
    <property type="entry name" value="OUTER MEMBRANE PROTEIN PMPC-RELATED"/>
    <property type="match status" value="1"/>
</dbReference>
<evidence type="ECO:0000313" key="2">
    <source>
        <dbReference type="EMBL" id="CAD8077832.1"/>
    </source>
</evidence>
<sequence>MNVKTSSFYLPIVISLTICSQFNENLLISNSYPMEMYNIPWIQQPLQFEFWSFYITNWQVISYPWVEKEPDKTQIKRQLLFLIKTQYDNQVLAFMYTNVITEYFVYHTLLVNENMVDIYYNPSQYEGIWILSVMTIIGQQIYFETLGTTQDYNIYQFNVQKQIQNLEFYVGGSGIINQRYELGIFRGRLSKLFIIPYQKQIYSIYYERISQLRENEYQQTISLIPDIFNFDVVAQKDFEFEQFGRKFCIFGWVKHNTQEAYQLKKYFIVRLTIFKNYQDEINLGDEILKITVDIDLSDKTKCGYDIISHHYSMPYLGPLEQYIQDDIISLREDLPYLELLSKWHFISFEHGINRNDQRSQFKLSYFENNNLISSTYYLGNMKYNSLFINTKYHAIFGSDYTVYEKMKGQVAGFYFLSNYYEDLNIEYNCHYSCQTCNGPMFSNCLTCYDNNERIYLEELHQCVCPLGYFERDQRCQSYQDLYPKLNQVEIQIELQNSQCMFGYFYLPTIQLCLQCPQWSSYNFFCVDCLLNPTDWYKRPICTTDFITQQVNKDEDVFTKQIRSTLDYDLYYINNDYKLILLEGVYDYCDIKKIQTDDCIELNIQHLSSVTFGYCKQNRYYSNLNCNLLDFACIKLNKNEQTCLECLSGYYISDDGYSCLQCPQSCQNCYGLNKCTSCEPYYGLHNEKCEMCGNSCKSCNYSDELQIMQCLTCIDNHLYYLSLNAQDCKKNEIENCIYAFETTLSNLSINSLDHNFQPYYEQTITKCAKCQDGYYFHDTYSICIQGEMDNCKQFFLRFQGDYVNRICLFGSYNKDALIYSFNDQCPKLKLHCLYCVIEFLTTHLLGDDLVPEKVSYTCLICENGYYASKNTGNCQQCPSELHCLSCYQQNKYTKDNWKIEIRAFYRASIDLLYANHKFTDYGLSQNDQDYEILCTICEEGYEFYGDKCIQMCPESCLECVIMNNKNICVKCPLGLNGRSRSLIDNKCVSCPSNCELCNERDQKQVLSINPLFKNQQYSYFSYYCISGFNGILDQELGIFIDCQDGPCLKQIVINLNLFCDQVEYEKQIDDLYSDEEKLNFRQENILSNDLFSNSSFKYFETQEFYQMANEKSIKSIFIKIFSQQQQSCIVTDQLQISQNFSSNIFSAIDVELEIYGNGFTTFQFQKQLLFVNFKKVHIEGVIIETEYFVFGPNLLQFTSPFEQTIELINIIFQQDSSFTTLYIILTNAKNVLIQDILVKNCTRKFPIEAFIKIEQIVSFQAVKIINFSIINSSFDNLHLFFLDLKVDDKVEITNLNIETTLFDQAFIYQTKGELLINQIRFYSCKISSQNGLFLIHSLKHFELIYLDFISNEINSGKILNLNQNVNLMNLNFIENQLFGNSLLIYNDKVNIEYIFIENVQFKLNTHSENTKFIKFILIIIPNKEIIINQIQMVENQLLENAHQTAYNILDITLIYLQAQLIRIVQLIIEKVYGIPDLVIVNTNELYLNEIQMKQHDNYKFKGLYQHFDCFQSSIQNKFNYAWIKIQDVPIIDIKYLKIQQAQSINYPIIDIKTSIFTFQTIKHIRLSEMHFIHNLLLITNKINIASIMKISSEEDYLIELEQSKFERNLMHQYNYIDQINSGLIFFVDCKSCTFFINNLLFQKNIVTNSSNTIIYIQSKSLQINNCSFIENSFYDYSILQPYLFWGFNEDQTIFIEVIKEIFPIKVKTGNAKIICQQLKIKNITISNSTGSGLYLQLEKESSVLIQDAIISFISPTYYNKDENGGAFLIDTSFSVSSVIQLINIFANNIYCRNKGGLLYVQNILDSTTISFSNIVINDVYSLKGSILYVAFSLFTQLKQQFILDNFKLKNSRLQFLQFISTFNEANRQQLSELTFGRSLFEINNANFVSLNNINIISLFHESFAIMSQAQTIELQNLSISNSIILNSLVSLNQMQSNSSIRIVEFYVNNLEILNQIPIKEKCTLLSQKVEILQQMCSKDTALQESPILLLHQSIQDNLQNSYCIIDQMNLQQLTIPSLIDIDTQTTLIEISIIHLISIKCEICQKGLLNINIQDNQSKIIMNSIIFNDNQCGEQSCLNVIQSIQKLRILQSLIQNINEKQYDLRLQNYKCIQNFAYRGTCLSIQDIKTLIKDSIFQNNTAKSYGGSIYVIGHESFFVLNSVIQFNKAQFGGGLFLKDQIVQNLIKQGTIIHGNTGQQFGNDFAQLPSQLSVSIDLDNVLPKVKVLQKENILIEEIKIGNYKLFQKYYSEYLYVPNGQEMSKYQFFDWKKQEYMQYNLHLRLIPLDLFNNVQENLINTECEISGRILNENEDSNFTKEFTSFIYVTFNQSDYNFDNIIFYLDDLQNLTLQLQFHCNSIFTPIYGKNSEIIGYHNNYFLRMNIKTLPCQLGEIKSIFDGTCIPCNATQGLYSLVLNSNNCSQKDDVSTSEIKSAQLKLKQGFWRPYFDTDYISQCINLLDNCNGGWIEGDISCYEGHVGALCEECDIYNIRGFGYYSTSTKYSCGSCVENNQNIAAITAISLWTLISILISVRSNISMNEQMILKKIIARLLRSNMQNRSNFGILIKMTTNHLQIVSVIFTFKFQTLIDVGNIVTSISNPIQSMTHSLDCLLKDMFDVQIHYSRIIWQIIMPFIYIFLFLLLYWIILKINKLKYRLNVITTTLIYMYIYLQPFLVGRLISLISFRQISGFQWIQANVAYRYDTELHYQWLFRFCLPILILISMIIPLFFLIALYSNKSQLNEKKTRQKWGYLYNEYKIQAYYWEIIKIIVKQFLIIFLSYYDENIVKKGILLLALVYLYWQLSQKYQPYSLFILNKLDAYSANVCGISIAVGIGIYIDQQIKSYEIQIPYLIILFTLNLQYLVKILKEIILTFVEENSVLFDKIKGIIIIILPCITKYAVFQKLLSNSNVQKQRIAQRYFKLKKYLKSQAQQNLASKNNYGVKIISNSIQQCSSI</sequence>
<feature type="transmembrane region" description="Helical" evidence="1">
    <location>
        <begin position="2817"/>
        <end position="2834"/>
    </location>
</feature>
<dbReference type="SMART" id="SM00261">
    <property type="entry name" value="FU"/>
    <property type="match status" value="3"/>
</dbReference>
<name>A0A8S1MGP7_PARPR</name>
<keyword evidence="3" id="KW-1185">Reference proteome</keyword>
<reference evidence="2" key="1">
    <citation type="submission" date="2021-01" db="EMBL/GenBank/DDBJ databases">
        <authorList>
            <consortium name="Genoscope - CEA"/>
            <person name="William W."/>
        </authorList>
    </citation>
    <scope>NUCLEOTIDE SEQUENCE</scope>
</reference>
<dbReference type="CDD" id="cd00064">
    <property type="entry name" value="FU"/>
    <property type="match status" value="1"/>
</dbReference>
<evidence type="ECO:0000313" key="3">
    <source>
        <dbReference type="Proteomes" id="UP000688137"/>
    </source>
</evidence>
<keyword evidence="1" id="KW-0472">Membrane</keyword>
<dbReference type="PANTHER" id="PTHR11319">
    <property type="entry name" value="G PROTEIN-COUPLED RECEPTOR-RELATED"/>
    <property type="match status" value="1"/>
</dbReference>
<comment type="caution">
    <text evidence="2">The sequence shown here is derived from an EMBL/GenBank/DDBJ whole genome shotgun (WGS) entry which is preliminary data.</text>
</comment>
<keyword evidence="1" id="KW-1133">Transmembrane helix</keyword>
<feature type="transmembrane region" description="Helical" evidence="1">
    <location>
        <begin position="2706"/>
        <end position="2731"/>
    </location>
</feature>
<feature type="transmembrane region" description="Helical" evidence="1">
    <location>
        <begin position="2511"/>
        <end position="2529"/>
    </location>
</feature>
<feature type="transmembrane region" description="Helical" evidence="1">
    <location>
        <begin position="2622"/>
        <end position="2643"/>
    </location>
</feature>